<reference evidence="1 2" key="1">
    <citation type="submission" date="2017-05" db="EMBL/GenBank/DDBJ databases">
        <authorList>
            <person name="Varghese N."/>
            <person name="Submissions S."/>
        </authorList>
    </citation>
    <scope>NUCLEOTIDE SEQUENCE [LARGE SCALE GENOMIC DNA]</scope>
    <source>
        <strain evidence="1 2">DSM 25457</strain>
    </source>
</reference>
<dbReference type="EMBL" id="FXUG01000006">
    <property type="protein sequence ID" value="SMP59526.1"/>
    <property type="molecule type" value="Genomic_DNA"/>
</dbReference>
<accession>A0ABY1Q4L9</accession>
<protein>
    <submittedName>
        <fullName evidence="1">Uncharacterized protein</fullName>
    </submittedName>
</protein>
<evidence type="ECO:0000313" key="2">
    <source>
        <dbReference type="Proteomes" id="UP001158067"/>
    </source>
</evidence>
<comment type="caution">
    <text evidence="1">The sequence shown here is derived from an EMBL/GenBank/DDBJ whole genome shotgun (WGS) entry which is preliminary data.</text>
</comment>
<gene>
    <name evidence="1" type="ORF">SAMN06265222_106229</name>
</gene>
<proteinExistence type="predicted"/>
<sequence length="91" mass="10558">MVQAMHHTDRQHFDKRRFDKQRFVGSFNSNMSEYKSDILRKPTAQGTIETPKRSMPTFGIRIDSERAAALARIHTYTGRADIVRRHAIALD</sequence>
<name>A0ABY1Q4L9_9BACT</name>
<keyword evidence="2" id="KW-1185">Reference proteome</keyword>
<evidence type="ECO:0000313" key="1">
    <source>
        <dbReference type="EMBL" id="SMP59526.1"/>
    </source>
</evidence>
<organism evidence="1 2">
    <name type="scientific">Neorhodopirellula lusitana</name>
    <dbReference type="NCBI Taxonomy" id="445327"/>
    <lineage>
        <taxon>Bacteria</taxon>
        <taxon>Pseudomonadati</taxon>
        <taxon>Planctomycetota</taxon>
        <taxon>Planctomycetia</taxon>
        <taxon>Pirellulales</taxon>
        <taxon>Pirellulaceae</taxon>
        <taxon>Neorhodopirellula</taxon>
    </lineage>
</organism>
<dbReference type="Proteomes" id="UP001158067">
    <property type="component" value="Unassembled WGS sequence"/>
</dbReference>